<dbReference type="InterPro" id="IPR023346">
    <property type="entry name" value="Lysozyme-like_dom_sf"/>
</dbReference>
<dbReference type="Gene3D" id="1.10.530.10">
    <property type="match status" value="1"/>
</dbReference>
<protein>
    <submittedName>
        <fullName evidence="2">Murein transglycosylase</fullName>
    </submittedName>
</protein>
<dbReference type="GO" id="GO:0008933">
    <property type="term" value="F:peptidoglycan lytic transglycosylase activity"/>
    <property type="evidence" value="ECO:0007669"/>
    <property type="project" value="TreeGrafter"/>
</dbReference>
<dbReference type="GO" id="GO:0009253">
    <property type="term" value="P:peptidoglycan catabolic process"/>
    <property type="evidence" value="ECO:0007669"/>
    <property type="project" value="TreeGrafter"/>
</dbReference>
<gene>
    <name evidence="2" type="ORF">EWH70_13770</name>
</gene>
<dbReference type="PANTHER" id="PTHR30163:SF8">
    <property type="entry name" value="LYTIC MUREIN TRANSGLYCOSYLASE"/>
    <property type="match status" value="1"/>
</dbReference>
<reference evidence="2 3" key="1">
    <citation type="submission" date="2019-02" db="EMBL/GenBank/DDBJ databases">
        <title>Draft genome sequence of Amycolatopsis sp. 8-3EHSu isolated from roots of Suaeda maritima.</title>
        <authorList>
            <person name="Duangmal K."/>
            <person name="Chantavorakit T."/>
        </authorList>
    </citation>
    <scope>NUCLEOTIDE SEQUENCE [LARGE SCALE GENOMIC DNA]</scope>
    <source>
        <strain evidence="2 3">8-3EHSu</strain>
    </source>
</reference>
<dbReference type="SUPFAM" id="SSF53955">
    <property type="entry name" value="Lysozyme-like"/>
    <property type="match status" value="1"/>
</dbReference>
<dbReference type="AlphaFoldDB" id="A0A4Q7J9N0"/>
<evidence type="ECO:0000256" key="1">
    <source>
        <dbReference type="SAM" id="MobiDB-lite"/>
    </source>
</evidence>
<evidence type="ECO:0000313" key="3">
    <source>
        <dbReference type="Proteomes" id="UP000292003"/>
    </source>
</evidence>
<name>A0A4Q7J9N0_9PSEU</name>
<organism evidence="2 3">
    <name type="scientific">Amycolatopsis suaedae</name>
    <dbReference type="NCBI Taxonomy" id="2510978"/>
    <lineage>
        <taxon>Bacteria</taxon>
        <taxon>Bacillati</taxon>
        <taxon>Actinomycetota</taxon>
        <taxon>Actinomycetes</taxon>
        <taxon>Pseudonocardiales</taxon>
        <taxon>Pseudonocardiaceae</taxon>
        <taxon>Amycolatopsis</taxon>
    </lineage>
</organism>
<comment type="caution">
    <text evidence="2">The sequence shown here is derived from an EMBL/GenBank/DDBJ whole genome shotgun (WGS) entry which is preliminary data.</text>
</comment>
<dbReference type="Proteomes" id="UP000292003">
    <property type="component" value="Unassembled WGS sequence"/>
</dbReference>
<dbReference type="EMBL" id="SFCC01000006">
    <property type="protein sequence ID" value="RZQ63646.1"/>
    <property type="molecule type" value="Genomic_DNA"/>
</dbReference>
<dbReference type="PANTHER" id="PTHR30163">
    <property type="entry name" value="MEMBRANE-BOUND LYTIC MUREIN TRANSGLYCOSYLASE B"/>
    <property type="match status" value="1"/>
</dbReference>
<proteinExistence type="predicted"/>
<keyword evidence="3" id="KW-1185">Reference proteome</keyword>
<dbReference type="InterPro" id="IPR043426">
    <property type="entry name" value="MltB-like"/>
</dbReference>
<evidence type="ECO:0000313" key="2">
    <source>
        <dbReference type="EMBL" id="RZQ63646.1"/>
    </source>
</evidence>
<dbReference type="OrthoDB" id="9796191at2"/>
<sequence>MLAGVLLIVTIGIDREEPEPSGPPPFVVEELKPPPGATAPRAGLPAPEDRPNASDIAALDAWSKKVAGVTQVSARALVAYGRAEMWLRSERPECRITWVTVAGIARVESQHGGFGGAQVGVDGKVTKPIIGVPLNGSPGVKAIPDTDGGRLDGDTQWDRAVGPFQFLPGTWQRYATRAASDGAVADPQNIDDAAVTAARYLCASGGDLGTPEGWWKAVLTYNQSVAYGQDVFSGADAYAAATANLR</sequence>
<feature type="region of interest" description="Disordered" evidence="1">
    <location>
        <begin position="15"/>
        <end position="51"/>
    </location>
</feature>
<accession>A0A4Q7J9N0</accession>